<accession>A0AA37WBN1</accession>
<dbReference type="CDD" id="cd00564">
    <property type="entry name" value="TMP_TenI"/>
    <property type="match status" value="1"/>
</dbReference>
<evidence type="ECO:0000313" key="2">
    <source>
        <dbReference type="EMBL" id="GLQ85073.1"/>
    </source>
</evidence>
<reference evidence="2" key="1">
    <citation type="journal article" date="2014" name="Int. J. Syst. Evol. Microbiol.">
        <title>Complete genome sequence of Corynebacterium casei LMG S-19264T (=DSM 44701T), isolated from a smear-ripened cheese.</title>
        <authorList>
            <consortium name="US DOE Joint Genome Institute (JGI-PGF)"/>
            <person name="Walter F."/>
            <person name="Albersmeier A."/>
            <person name="Kalinowski J."/>
            <person name="Ruckert C."/>
        </authorList>
    </citation>
    <scope>NUCLEOTIDE SEQUENCE</scope>
    <source>
        <strain evidence="2">NBRC 12467</strain>
    </source>
</reference>
<sequence length="216" mass="22696">MIIADVSCLSVRLAPAATICENVPMTACDLYPVLPAGFKTDAALEVLRDILGLPTITALRIPAGWTPEATQLSQLVDLLHANGVAMILEVAGSLADTPKSLLGICDGLHAANVEELVNLRKTVGSDMPVGCLCTNRDDAMKSGESGADYVAFPPGDLELVKWWSSVMELPVIAENIRNTEDASSAITAGADFLAIPLQFDGKDAERFSAMTLLAAG</sequence>
<name>A0AA37WBN1_9PROT</name>
<dbReference type="GO" id="GO:0009228">
    <property type="term" value="P:thiamine biosynthetic process"/>
    <property type="evidence" value="ECO:0007669"/>
    <property type="project" value="UniProtKB-KW"/>
</dbReference>
<gene>
    <name evidence="2" type="primary">thiE_3</name>
    <name evidence="1" type="synonym">thiE_2</name>
    <name evidence="1" type="ORF">GCM10007872_16800</name>
    <name evidence="2" type="ORF">GCM10007872_19810</name>
</gene>
<organism evidence="2 3">
    <name type="scientific">Gluconobacter sphaericus NBRC 12467</name>
    <dbReference type="NCBI Taxonomy" id="1307951"/>
    <lineage>
        <taxon>Bacteria</taxon>
        <taxon>Pseudomonadati</taxon>
        <taxon>Pseudomonadota</taxon>
        <taxon>Alphaproteobacteria</taxon>
        <taxon>Acetobacterales</taxon>
        <taxon>Acetobacteraceae</taxon>
        <taxon>Gluconobacter</taxon>
    </lineage>
</organism>
<dbReference type="EMBL" id="BSNZ01000009">
    <property type="protein sequence ID" value="GLQ84772.1"/>
    <property type="molecule type" value="Genomic_DNA"/>
</dbReference>
<protein>
    <submittedName>
        <fullName evidence="2">Thiamine-phosphate synthase</fullName>
    </submittedName>
</protein>
<dbReference type="AlphaFoldDB" id="A0AA37WBN1"/>
<dbReference type="Proteomes" id="UP001156708">
    <property type="component" value="Unassembled WGS sequence"/>
</dbReference>
<evidence type="ECO:0000313" key="3">
    <source>
        <dbReference type="Proteomes" id="UP001156708"/>
    </source>
</evidence>
<dbReference type="SUPFAM" id="SSF51391">
    <property type="entry name" value="Thiamin phosphate synthase"/>
    <property type="match status" value="1"/>
</dbReference>
<keyword evidence="3" id="KW-1185">Reference proteome</keyword>
<dbReference type="InterPro" id="IPR036206">
    <property type="entry name" value="ThiamineP_synth_sf"/>
</dbReference>
<evidence type="ECO:0000313" key="1">
    <source>
        <dbReference type="EMBL" id="GLQ84772.1"/>
    </source>
</evidence>
<dbReference type="RefSeq" id="WP_249201219.1">
    <property type="nucleotide sequence ID" value="NZ_BJMK01000005.1"/>
</dbReference>
<dbReference type="InterPro" id="IPR022998">
    <property type="entry name" value="ThiamineP_synth_TenI"/>
</dbReference>
<dbReference type="InterPro" id="IPR013785">
    <property type="entry name" value="Aldolase_TIM"/>
</dbReference>
<proteinExistence type="predicted"/>
<reference evidence="3" key="2">
    <citation type="journal article" date="2019" name="Int. J. Syst. Evol. Microbiol.">
        <title>The Global Catalogue of Microorganisms (GCM) 10K type strain sequencing project: providing services to taxonomists for standard genome sequencing and annotation.</title>
        <authorList>
            <consortium name="The Broad Institute Genomics Platform"/>
            <consortium name="The Broad Institute Genome Sequencing Center for Infectious Disease"/>
            <person name="Wu L."/>
            <person name="Ma J."/>
        </authorList>
    </citation>
    <scope>NUCLEOTIDE SEQUENCE [LARGE SCALE GENOMIC DNA]</scope>
    <source>
        <strain evidence="3">NBRC 12467</strain>
    </source>
</reference>
<reference evidence="2" key="3">
    <citation type="submission" date="2023-01" db="EMBL/GenBank/DDBJ databases">
        <title>Draft genome sequence of Gluconobacter sphaericus strain NBRC 12467.</title>
        <authorList>
            <person name="Sun Q."/>
            <person name="Mori K."/>
        </authorList>
    </citation>
    <scope>NUCLEOTIDE SEQUENCE</scope>
    <source>
        <strain evidence="2">NBRC 12467</strain>
    </source>
</reference>
<comment type="caution">
    <text evidence="2">The sequence shown here is derived from an EMBL/GenBank/DDBJ whole genome shotgun (WGS) entry which is preliminary data.</text>
</comment>
<dbReference type="Gene3D" id="3.20.20.70">
    <property type="entry name" value="Aldolase class I"/>
    <property type="match status" value="1"/>
</dbReference>
<dbReference type="EMBL" id="BSNZ01000010">
    <property type="protein sequence ID" value="GLQ85073.1"/>
    <property type="molecule type" value="Genomic_DNA"/>
</dbReference>